<gene>
    <name evidence="1" type="ORF">RDI58_029999</name>
</gene>
<organism evidence="1 2">
    <name type="scientific">Solanum bulbocastanum</name>
    <name type="common">Wild potato</name>
    <dbReference type="NCBI Taxonomy" id="147425"/>
    <lineage>
        <taxon>Eukaryota</taxon>
        <taxon>Viridiplantae</taxon>
        <taxon>Streptophyta</taxon>
        <taxon>Embryophyta</taxon>
        <taxon>Tracheophyta</taxon>
        <taxon>Spermatophyta</taxon>
        <taxon>Magnoliopsida</taxon>
        <taxon>eudicotyledons</taxon>
        <taxon>Gunneridae</taxon>
        <taxon>Pentapetalae</taxon>
        <taxon>asterids</taxon>
        <taxon>lamiids</taxon>
        <taxon>Solanales</taxon>
        <taxon>Solanaceae</taxon>
        <taxon>Solanoideae</taxon>
        <taxon>Solaneae</taxon>
        <taxon>Solanum</taxon>
    </lineage>
</organism>
<dbReference type="EMBL" id="JBANQN010000012">
    <property type="protein sequence ID" value="KAK6774760.1"/>
    <property type="molecule type" value="Genomic_DNA"/>
</dbReference>
<accession>A0AAN8Y095</accession>
<dbReference type="Proteomes" id="UP001371456">
    <property type="component" value="Unassembled WGS sequence"/>
</dbReference>
<proteinExistence type="predicted"/>
<evidence type="ECO:0000313" key="2">
    <source>
        <dbReference type="Proteomes" id="UP001371456"/>
    </source>
</evidence>
<name>A0AAN8Y095_SOLBU</name>
<comment type="caution">
    <text evidence="1">The sequence shown here is derived from an EMBL/GenBank/DDBJ whole genome shotgun (WGS) entry which is preliminary data.</text>
</comment>
<keyword evidence="2" id="KW-1185">Reference proteome</keyword>
<sequence length="83" mass="9783">MMDVLFKFTRCIFRWRISTKIALKFLPTDLLAGHKDFNAYLLCDSLVSPQHFMLWTACDPPCSYPDCCYLLFIHVQNLFCPAW</sequence>
<dbReference type="AlphaFoldDB" id="A0AAN8Y095"/>
<reference evidence="1 2" key="1">
    <citation type="submission" date="2024-02" db="EMBL/GenBank/DDBJ databases">
        <title>de novo genome assembly of Solanum bulbocastanum strain 11H21.</title>
        <authorList>
            <person name="Hosaka A.J."/>
        </authorList>
    </citation>
    <scope>NUCLEOTIDE SEQUENCE [LARGE SCALE GENOMIC DNA]</scope>
    <source>
        <tissue evidence="1">Young leaves</tissue>
    </source>
</reference>
<protein>
    <submittedName>
        <fullName evidence="1">Uncharacterized protein</fullName>
    </submittedName>
</protein>
<evidence type="ECO:0000313" key="1">
    <source>
        <dbReference type="EMBL" id="KAK6774760.1"/>
    </source>
</evidence>